<comment type="caution">
    <text evidence="1">The sequence shown here is derived from an EMBL/GenBank/DDBJ whole genome shotgun (WGS) entry which is preliminary data.</text>
</comment>
<gene>
    <name evidence="1" type="ORF">LCGC14_0664220</name>
</gene>
<accession>A0A0F9TE61</accession>
<name>A0A0F9TE61_9ZZZZ</name>
<proteinExistence type="predicted"/>
<protein>
    <submittedName>
        <fullName evidence="1">Uncharacterized protein</fullName>
    </submittedName>
</protein>
<sequence>MNIKEFDAKVKRLGFVQLTDPQNGVPKYRCKYGHVIQCFCNGDNLDCPLCEGFAPTVAENLANLK</sequence>
<dbReference type="AlphaFoldDB" id="A0A0F9TE61"/>
<reference evidence="1" key="1">
    <citation type="journal article" date="2015" name="Nature">
        <title>Complex archaea that bridge the gap between prokaryotes and eukaryotes.</title>
        <authorList>
            <person name="Spang A."/>
            <person name="Saw J.H."/>
            <person name="Jorgensen S.L."/>
            <person name="Zaremba-Niedzwiedzka K."/>
            <person name="Martijn J."/>
            <person name="Lind A.E."/>
            <person name="van Eijk R."/>
            <person name="Schleper C."/>
            <person name="Guy L."/>
            <person name="Ettema T.J."/>
        </authorList>
    </citation>
    <scope>NUCLEOTIDE SEQUENCE</scope>
</reference>
<evidence type="ECO:0000313" key="1">
    <source>
        <dbReference type="EMBL" id="KKN47316.1"/>
    </source>
</evidence>
<dbReference type="EMBL" id="LAZR01001283">
    <property type="protein sequence ID" value="KKN47316.1"/>
    <property type="molecule type" value="Genomic_DNA"/>
</dbReference>
<organism evidence="1">
    <name type="scientific">marine sediment metagenome</name>
    <dbReference type="NCBI Taxonomy" id="412755"/>
    <lineage>
        <taxon>unclassified sequences</taxon>
        <taxon>metagenomes</taxon>
        <taxon>ecological metagenomes</taxon>
    </lineage>
</organism>